<name>A0ABC8TMH2_9AQUA</name>
<dbReference type="Pfam" id="PF02170">
    <property type="entry name" value="PAZ"/>
    <property type="match status" value="1"/>
</dbReference>
<protein>
    <recommendedName>
        <fullName evidence="12">Argonaute 2</fullName>
    </recommendedName>
</protein>
<evidence type="ECO:0000259" key="9">
    <source>
        <dbReference type="PROSITE" id="PS50822"/>
    </source>
</evidence>
<feature type="compositionally biased region" description="Low complexity" evidence="7">
    <location>
        <begin position="57"/>
        <end position="71"/>
    </location>
</feature>
<gene>
    <name evidence="10" type="ORF">ILEXP_LOCUS40127</name>
</gene>
<dbReference type="SMART" id="SM00949">
    <property type="entry name" value="PAZ"/>
    <property type="match status" value="1"/>
</dbReference>
<dbReference type="InterPro" id="IPR036397">
    <property type="entry name" value="RNaseH_sf"/>
</dbReference>
<keyword evidence="2" id="KW-0678">Repressor</keyword>
<feature type="compositionally biased region" description="Gly residues" evidence="7">
    <location>
        <begin position="104"/>
        <end position="116"/>
    </location>
</feature>
<evidence type="ECO:0008006" key="12">
    <source>
        <dbReference type="Google" id="ProtNLM"/>
    </source>
</evidence>
<dbReference type="SMART" id="SM01163">
    <property type="entry name" value="DUF1785"/>
    <property type="match status" value="1"/>
</dbReference>
<evidence type="ECO:0000256" key="1">
    <source>
        <dbReference type="ARBA" id="ARBA00008201"/>
    </source>
</evidence>
<evidence type="ECO:0000259" key="8">
    <source>
        <dbReference type="PROSITE" id="PS50821"/>
    </source>
</evidence>
<feature type="domain" description="Piwi" evidence="9">
    <location>
        <begin position="933"/>
        <end position="1223"/>
    </location>
</feature>
<dbReference type="SUPFAM" id="SSF53098">
    <property type="entry name" value="Ribonuclease H-like"/>
    <property type="match status" value="2"/>
</dbReference>
<feature type="domain" description="PAZ" evidence="8">
    <location>
        <begin position="382"/>
        <end position="495"/>
    </location>
</feature>
<reference evidence="10 11" key="1">
    <citation type="submission" date="2024-02" db="EMBL/GenBank/DDBJ databases">
        <authorList>
            <person name="Vignale AGUSTIN F."/>
            <person name="Sosa J E."/>
            <person name="Modenutti C."/>
        </authorList>
    </citation>
    <scope>NUCLEOTIDE SEQUENCE [LARGE SCALE GENOMIC DNA]</scope>
</reference>
<dbReference type="Pfam" id="PF02171">
    <property type="entry name" value="Piwi"/>
    <property type="match status" value="2"/>
</dbReference>
<feature type="compositionally biased region" description="Gly residues" evidence="7">
    <location>
        <begin position="72"/>
        <end position="81"/>
    </location>
</feature>
<organism evidence="10 11">
    <name type="scientific">Ilex paraguariensis</name>
    <name type="common">yerba mate</name>
    <dbReference type="NCBI Taxonomy" id="185542"/>
    <lineage>
        <taxon>Eukaryota</taxon>
        <taxon>Viridiplantae</taxon>
        <taxon>Streptophyta</taxon>
        <taxon>Embryophyta</taxon>
        <taxon>Tracheophyta</taxon>
        <taxon>Spermatophyta</taxon>
        <taxon>Magnoliopsida</taxon>
        <taxon>eudicotyledons</taxon>
        <taxon>Gunneridae</taxon>
        <taxon>Pentapetalae</taxon>
        <taxon>asterids</taxon>
        <taxon>campanulids</taxon>
        <taxon>Aquifoliales</taxon>
        <taxon>Aquifoliaceae</taxon>
        <taxon>Ilex</taxon>
    </lineage>
</organism>
<dbReference type="InterPro" id="IPR012337">
    <property type="entry name" value="RNaseH-like_sf"/>
</dbReference>
<evidence type="ECO:0000256" key="5">
    <source>
        <dbReference type="ARBA" id="ARBA00023158"/>
    </source>
</evidence>
<dbReference type="InterPro" id="IPR003100">
    <property type="entry name" value="PAZ_dom"/>
</dbReference>
<evidence type="ECO:0000256" key="3">
    <source>
        <dbReference type="ARBA" id="ARBA00022845"/>
    </source>
</evidence>
<dbReference type="Proteomes" id="UP001642360">
    <property type="component" value="Unassembled WGS sequence"/>
</dbReference>
<keyword evidence="5" id="KW-0943">RNA-mediated gene silencing</keyword>
<dbReference type="Pfam" id="PF16486">
    <property type="entry name" value="ArgoN"/>
    <property type="match status" value="1"/>
</dbReference>
<dbReference type="Pfam" id="PF08699">
    <property type="entry name" value="ArgoL1"/>
    <property type="match status" value="1"/>
</dbReference>
<dbReference type="PROSITE" id="PS50821">
    <property type="entry name" value="PAZ"/>
    <property type="match status" value="1"/>
</dbReference>
<dbReference type="FunFam" id="2.170.260.10:FF:000008">
    <property type="entry name" value="Protein argonaute 7"/>
    <property type="match status" value="1"/>
</dbReference>
<feature type="domain" description="Piwi" evidence="9">
    <location>
        <begin position="674"/>
        <end position="777"/>
    </location>
</feature>
<dbReference type="InterPro" id="IPR036085">
    <property type="entry name" value="PAZ_dom_sf"/>
</dbReference>
<dbReference type="InterPro" id="IPR014811">
    <property type="entry name" value="ArgoL1"/>
</dbReference>
<evidence type="ECO:0000256" key="6">
    <source>
        <dbReference type="ARBA" id="ARBA00023274"/>
    </source>
</evidence>
<evidence type="ECO:0000313" key="11">
    <source>
        <dbReference type="Proteomes" id="UP001642360"/>
    </source>
</evidence>
<keyword evidence="6" id="KW-0687">Ribonucleoprotein</keyword>
<dbReference type="PANTHER" id="PTHR22891">
    <property type="entry name" value="EUKARYOTIC TRANSLATION INITIATION FACTOR 2C"/>
    <property type="match status" value="1"/>
</dbReference>
<dbReference type="Gene3D" id="3.30.420.10">
    <property type="entry name" value="Ribonuclease H-like superfamily/Ribonuclease H"/>
    <property type="match status" value="2"/>
</dbReference>
<dbReference type="CDD" id="cd02846">
    <property type="entry name" value="PAZ_argonaute_like"/>
    <property type="match status" value="1"/>
</dbReference>
<comment type="caution">
    <text evidence="10">The sequence shown here is derived from an EMBL/GenBank/DDBJ whole genome shotgun (WGS) entry which is preliminary data.</text>
</comment>
<keyword evidence="3" id="KW-0810">Translation regulation</keyword>
<feature type="region of interest" description="Disordered" evidence="7">
    <location>
        <begin position="1"/>
        <end position="137"/>
    </location>
</feature>
<dbReference type="GO" id="GO:0003723">
    <property type="term" value="F:RNA binding"/>
    <property type="evidence" value="ECO:0007669"/>
    <property type="project" value="UniProtKB-KW"/>
</dbReference>
<dbReference type="InterPro" id="IPR003165">
    <property type="entry name" value="Piwi"/>
</dbReference>
<dbReference type="GO" id="GO:1990904">
    <property type="term" value="C:ribonucleoprotein complex"/>
    <property type="evidence" value="ECO:0007669"/>
    <property type="project" value="UniProtKB-KW"/>
</dbReference>
<feature type="compositionally biased region" description="Gly residues" evidence="7">
    <location>
        <begin position="46"/>
        <end position="56"/>
    </location>
</feature>
<dbReference type="InterPro" id="IPR045246">
    <property type="entry name" value="Piwi_ago-like"/>
</dbReference>
<evidence type="ECO:0000256" key="7">
    <source>
        <dbReference type="SAM" id="MobiDB-lite"/>
    </source>
</evidence>
<keyword evidence="11" id="KW-1185">Reference proteome</keyword>
<evidence type="ECO:0000256" key="2">
    <source>
        <dbReference type="ARBA" id="ARBA00022491"/>
    </source>
</evidence>
<sequence length="1261" mass="140654">MEQSSDNRGSGGSGRGHCGTRSNRGGGGGRGGNYPRNQHHQQGQYQSGGGGRGVGRGRVPTQTGDQQRGNRPGQGGQGGGNYRPHQQSGQGVGPARVESSEGCVVGGRGGAGGGRGVWTARPSGPTFVPGQSQPQSLPAPVIPNIQSLEISEQKPPSTLLDGREKKLPIKRPDNGGKLAIREVRLLVNHFPVSFDPKRMVFHYDVDIKPDMSPHNCSAKKSMSKSVLRLIKDKLFSDDPTRFPLNMTTYDGEKNIFSAVPLPTGNFKVELSRGEEMKSRSYILTVKLVNELKFSKLEDYLSGNLLCIPRDILQGMDLVMKENPCRHRISVGRSFYSKEFREQDDLWWGVAAFRGFQHSLKLTSQGTVLCLDSSVMALRKRLPVIEFLMEHFDVSDVRKLKRGMMTSALKGLKVNVTHRNTTQKFIIAGLSSQNTGDLKFPLEDPEGKHPPREISLIEYFREKYRTEIMYKDVPCLDLGRGDRKNYVPMEFCTLVEGQRYPKEDLDRDTDWLLKKKSMPRPKERKNIICEMVQAEDGPCGDVAQNFGIVVDTAMTRGLGRVIEPPTLKVGNGNMIRVDREKCQYNLVGKSVVEGKPVERWALIDFSSFDRYNKLNSGVFIQNLRNRCRSLGIRMEEPVVHRSTDMHEFSGVNAIQELLASVVKEANGKCKGPLQIIVCVMTVKHPGKKDLKWVSEIQIGVLTQCCLSSTANNKGDDQYYANVALKINAKVGGSNVELIERLPCFESEEHVMLVGADVNHPGAWNATCPSIAAVVATMNPAANRYAARICPQEHRKEKILNFGEVAENFGIEVEKTMTKVSGRVIKPPNLKVGNGQSVTVDREKCQWNLSGKSVVEGKSLERWALIDFISFSKMNACTFIGNLRNRCKNLGIRVEEPVVCHFTGRLDFCSVTEIQKLLESVVSEAKGKCKGRLQLIVCVIPKNNPVRKYLKWVSETQIGVLTQCFCTDQYLANLALKINAKLGGSNVELIERLPGTEGEEHVMFIGADVNHPAARNVTCPSIAAVVATMNWPAANRYAARICPQDHRKEKILNFGNMCLDLVNTYARLNKTRPKKIVIFRDGVSEGQFDMVLNEELLDIKRAICTEDYHPTMTLVIAQKRHPTRLFLDNGGGASHNVPPGTVVDTTIVHPFEFDFYLCSHYGIIGTSKTTHYRVLWDENTFTSDELQKLIYHLCFTFARCTKPVSIVPPVYYADLVAFRGREYQEVVMEIQSRASSSSSVSVASLDERFYKLHPDIENDMFFI</sequence>
<evidence type="ECO:0000313" key="10">
    <source>
        <dbReference type="EMBL" id="CAK9170631.1"/>
    </source>
</evidence>
<dbReference type="SMART" id="SM00950">
    <property type="entry name" value="Piwi"/>
    <property type="match status" value="1"/>
</dbReference>
<dbReference type="AlphaFoldDB" id="A0ABC8TMH2"/>
<dbReference type="Gene3D" id="3.40.50.2300">
    <property type="match status" value="2"/>
</dbReference>
<accession>A0ABC8TMH2</accession>
<dbReference type="PROSITE" id="PS50822">
    <property type="entry name" value="PIWI"/>
    <property type="match status" value="2"/>
</dbReference>
<dbReference type="InterPro" id="IPR032474">
    <property type="entry name" value="Argonaute_N"/>
</dbReference>
<dbReference type="Gene3D" id="2.170.260.10">
    <property type="entry name" value="paz domain"/>
    <property type="match status" value="1"/>
</dbReference>
<dbReference type="CDD" id="cd04657">
    <property type="entry name" value="Piwi_ago-like"/>
    <property type="match status" value="1"/>
</dbReference>
<dbReference type="GO" id="GO:0051607">
    <property type="term" value="P:defense response to virus"/>
    <property type="evidence" value="ECO:0007669"/>
    <property type="project" value="UniProtKB-ARBA"/>
</dbReference>
<dbReference type="SUPFAM" id="SSF101690">
    <property type="entry name" value="PAZ domain"/>
    <property type="match status" value="1"/>
</dbReference>
<keyword evidence="4" id="KW-0694">RNA-binding</keyword>
<evidence type="ECO:0000256" key="4">
    <source>
        <dbReference type="ARBA" id="ARBA00022884"/>
    </source>
</evidence>
<dbReference type="EMBL" id="CAUOFW020005536">
    <property type="protein sequence ID" value="CAK9170631.1"/>
    <property type="molecule type" value="Genomic_DNA"/>
</dbReference>
<dbReference type="GO" id="GO:0031047">
    <property type="term" value="P:regulatory ncRNA-mediated gene silencing"/>
    <property type="evidence" value="ECO:0007669"/>
    <property type="project" value="UniProtKB-KW"/>
</dbReference>
<proteinExistence type="inferred from homology"/>
<dbReference type="GO" id="GO:0006417">
    <property type="term" value="P:regulation of translation"/>
    <property type="evidence" value="ECO:0007669"/>
    <property type="project" value="UniProtKB-KW"/>
</dbReference>
<comment type="similarity">
    <text evidence="1">Belongs to the argonaute family. Ago subfamily.</text>
</comment>